<protein>
    <submittedName>
        <fullName evidence="1">Uncharacterized protein</fullName>
    </submittedName>
</protein>
<gene>
    <name evidence="1" type="ORF">METZ01_LOCUS384552</name>
</gene>
<dbReference type="EMBL" id="UINC01143013">
    <property type="protein sequence ID" value="SVD31698.1"/>
    <property type="molecule type" value="Genomic_DNA"/>
</dbReference>
<sequence>MPDNLDILVGWLVLNSSVLGRAPYCSMAATAQAERLRSSSVASTFVPAVRARNR</sequence>
<proteinExistence type="predicted"/>
<name>A0A382UDC6_9ZZZZ</name>
<evidence type="ECO:0000313" key="1">
    <source>
        <dbReference type="EMBL" id="SVD31698.1"/>
    </source>
</evidence>
<reference evidence="1" key="1">
    <citation type="submission" date="2018-05" db="EMBL/GenBank/DDBJ databases">
        <authorList>
            <person name="Lanie J.A."/>
            <person name="Ng W.-L."/>
            <person name="Kazmierczak K.M."/>
            <person name="Andrzejewski T.M."/>
            <person name="Davidsen T.M."/>
            <person name="Wayne K.J."/>
            <person name="Tettelin H."/>
            <person name="Glass J.I."/>
            <person name="Rusch D."/>
            <person name="Podicherti R."/>
            <person name="Tsui H.-C.T."/>
            <person name="Winkler M.E."/>
        </authorList>
    </citation>
    <scope>NUCLEOTIDE SEQUENCE</scope>
</reference>
<organism evidence="1">
    <name type="scientific">marine metagenome</name>
    <dbReference type="NCBI Taxonomy" id="408172"/>
    <lineage>
        <taxon>unclassified sequences</taxon>
        <taxon>metagenomes</taxon>
        <taxon>ecological metagenomes</taxon>
    </lineage>
</organism>
<accession>A0A382UDC6</accession>
<dbReference type="AlphaFoldDB" id="A0A382UDC6"/>